<evidence type="ECO:0000313" key="1">
    <source>
        <dbReference type="EMBL" id="MFC6197860.1"/>
    </source>
</evidence>
<comment type="caution">
    <text evidence="1">The sequence shown here is derived from an EMBL/GenBank/DDBJ whole genome shotgun (WGS) entry which is preliminary data.</text>
</comment>
<gene>
    <name evidence="1" type="ORF">ACFQDM_07210</name>
</gene>
<protein>
    <submittedName>
        <fullName evidence="1">Uncharacterized protein</fullName>
    </submittedName>
</protein>
<evidence type="ECO:0000313" key="2">
    <source>
        <dbReference type="Proteomes" id="UP001596303"/>
    </source>
</evidence>
<proteinExistence type="predicted"/>
<dbReference type="EMBL" id="JBHSSW010000008">
    <property type="protein sequence ID" value="MFC6197860.1"/>
    <property type="molecule type" value="Genomic_DNA"/>
</dbReference>
<reference evidence="2" key="1">
    <citation type="journal article" date="2019" name="Int. J. Syst. Evol. Microbiol.">
        <title>The Global Catalogue of Microorganisms (GCM) 10K type strain sequencing project: providing services to taxonomists for standard genome sequencing and annotation.</title>
        <authorList>
            <consortium name="The Broad Institute Genomics Platform"/>
            <consortium name="The Broad Institute Genome Sequencing Center for Infectious Disease"/>
            <person name="Wu L."/>
            <person name="Ma J."/>
        </authorList>
    </citation>
    <scope>NUCLEOTIDE SEQUENCE [LARGE SCALE GENOMIC DNA]</scope>
    <source>
        <strain evidence="2">CGMCC-1.15741</strain>
    </source>
</reference>
<name>A0ABW1S8C0_9PROT</name>
<sequence length="82" mass="9454">MSDLFYIVVSDERGPSSYPHRHYTLTAAQTEAKRLARENRGVKFFVMASLGHAFEADAGWEDGAMLREIHRLRKINEDEIPF</sequence>
<dbReference type="RefSeq" id="WP_377377363.1">
    <property type="nucleotide sequence ID" value="NZ_JBHSSW010000008.1"/>
</dbReference>
<keyword evidence="2" id="KW-1185">Reference proteome</keyword>
<accession>A0ABW1S8C0</accession>
<organism evidence="1 2">
    <name type="scientific">Ponticaulis profundi</name>
    <dbReference type="NCBI Taxonomy" id="2665222"/>
    <lineage>
        <taxon>Bacteria</taxon>
        <taxon>Pseudomonadati</taxon>
        <taxon>Pseudomonadota</taxon>
        <taxon>Alphaproteobacteria</taxon>
        <taxon>Hyphomonadales</taxon>
        <taxon>Hyphomonadaceae</taxon>
        <taxon>Ponticaulis</taxon>
    </lineage>
</organism>
<dbReference type="Proteomes" id="UP001596303">
    <property type="component" value="Unassembled WGS sequence"/>
</dbReference>